<dbReference type="InterPro" id="IPR004088">
    <property type="entry name" value="KH_dom_type_1"/>
</dbReference>
<evidence type="ECO:0000256" key="2">
    <source>
        <dbReference type="PROSITE-ProRule" id="PRU00117"/>
    </source>
</evidence>
<protein>
    <submittedName>
        <fullName evidence="4">KH_1 domain-containing protein</fullName>
    </submittedName>
</protein>
<reference evidence="5" key="1">
    <citation type="submission" date="2016-04" db="EMBL/GenBank/DDBJ databases">
        <title>Cephalotus genome sequencing.</title>
        <authorList>
            <person name="Fukushima K."/>
            <person name="Hasebe M."/>
            <person name="Fang X."/>
        </authorList>
    </citation>
    <scope>NUCLEOTIDE SEQUENCE [LARGE SCALE GENOMIC DNA]</scope>
    <source>
        <strain evidence="5">cv. St1</strain>
    </source>
</reference>
<dbReference type="OrthoDB" id="442947at2759"/>
<keyword evidence="5" id="KW-1185">Reference proteome</keyword>
<dbReference type="Pfam" id="PF00013">
    <property type="entry name" value="KH_1"/>
    <property type="match status" value="2"/>
</dbReference>
<dbReference type="InParanoid" id="A0A1Q3AU57"/>
<dbReference type="InterPro" id="IPR036612">
    <property type="entry name" value="KH_dom_type_1_sf"/>
</dbReference>
<evidence type="ECO:0000313" key="5">
    <source>
        <dbReference type="Proteomes" id="UP000187406"/>
    </source>
</evidence>
<dbReference type="Proteomes" id="UP000187406">
    <property type="component" value="Unassembled WGS sequence"/>
</dbReference>
<sequence length="337" mass="35705">MLVSCWQQKTVMVSAKEELDASISPAMDGLLRVHGQIVGLDNDPQHASSGVAGIVTTKLLVADTHAKSLIGKQGSTIKSILDSSNCFVGVLGTEHLPLFALQADRVVKIQGEPASVHKAVELIANHLRKFLVDRSIVSVFENQMQMPNVRVNLSMPPPQTWCLPPQGFPANAGGGPGFRRNPQYMQPTRQLDRYNSPSARPLLDQHSHQSLHGMEASVGGHSQNVKPQELGLKKIIHHVLIPLSSACVGAVIGPSGANLSYIRRPSGADIAIHETGGMPGQLTVELNGSASQMHTAAQLILNFMAEAASLVKNPTGGSVCQGYSACLPHGPGHGSPP</sequence>
<feature type="domain" description="K Homology" evidence="3">
    <location>
        <begin position="233"/>
        <end position="305"/>
    </location>
</feature>
<dbReference type="Gene3D" id="3.30.1370.10">
    <property type="entry name" value="K Homology domain, type 1"/>
    <property type="match status" value="2"/>
</dbReference>
<dbReference type="InterPro" id="IPR004087">
    <property type="entry name" value="KH_dom"/>
</dbReference>
<dbReference type="EMBL" id="BDDD01000099">
    <property type="protein sequence ID" value="GAV59112.1"/>
    <property type="molecule type" value="Genomic_DNA"/>
</dbReference>
<accession>A0A1Q3AU57</accession>
<proteinExistence type="predicted"/>
<name>A0A1Q3AU57_CEPFO</name>
<dbReference type="STRING" id="3775.A0A1Q3AU57"/>
<comment type="caution">
    <text evidence="4">The sequence shown here is derived from an EMBL/GenBank/DDBJ whole genome shotgun (WGS) entry which is preliminary data.</text>
</comment>
<dbReference type="SUPFAM" id="SSF54791">
    <property type="entry name" value="Eukaryotic type KH-domain (KH-domain type I)"/>
    <property type="match status" value="2"/>
</dbReference>
<dbReference type="CDD" id="cd22460">
    <property type="entry name" value="KH-I_PEPPER_rpt2_like"/>
    <property type="match status" value="1"/>
</dbReference>
<organism evidence="4 5">
    <name type="scientific">Cephalotus follicularis</name>
    <name type="common">Albany pitcher plant</name>
    <dbReference type="NCBI Taxonomy" id="3775"/>
    <lineage>
        <taxon>Eukaryota</taxon>
        <taxon>Viridiplantae</taxon>
        <taxon>Streptophyta</taxon>
        <taxon>Embryophyta</taxon>
        <taxon>Tracheophyta</taxon>
        <taxon>Spermatophyta</taxon>
        <taxon>Magnoliopsida</taxon>
        <taxon>eudicotyledons</taxon>
        <taxon>Gunneridae</taxon>
        <taxon>Pentapetalae</taxon>
        <taxon>rosids</taxon>
        <taxon>fabids</taxon>
        <taxon>Oxalidales</taxon>
        <taxon>Cephalotaceae</taxon>
        <taxon>Cephalotus</taxon>
    </lineage>
</organism>
<dbReference type="SMART" id="SM00322">
    <property type="entry name" value="KH"/>
    <property type="match status" value="2"/>
</dbReference>
<evidence type="ECO:0000313" key="4">
    <source>
        <dbReference type="EMBL" id="GAV59112.1"/>
    </source>
</evidence>
<gene>
    <name evidence="4" type="ORF">CFOL_v3_02644</name>
</gene>
<evidence type="ECO:0000256" key="1">
    <source>
        <dbReference type="ARBA" id="ARBA00022737"/>
    </source>
</evidence>
<dbReference type="PROSITE" id="PS50084">
    <property type="entry name" value="KH_TYPE_1"/>
    <property type="match status" value="2"/>
</dbReference>
<dbReference type="AlphaFoldDB" id="A0A1Q3AU57"/>
<evidence type="ECO:0000259" key="3">
    <source>
        <dbReference type="SMART" id="SM00322"/>
    </source>
</evidence>
<feature type="domain" description="K Homology" evidence="3">
    <location>
        <begin position="53"/>
        <end position="128"/>
    </location>
</feature>
<keyword evidence="2" id="KW-0694">RNA-binding</keyword>
<dbReference type="GO" id="GO:0003723">
    <property type="term" value="F:RNA binding"/>
    <property type="evidence" value="ECO:0007669"/>
    <property type="project" value="UniProtKB-UniRule"/>
</dbReference>
<dbReference type="PANTHER" id="PTHR10288">
    <property type="entry name" value="KH DOMAIN CONTAINING RNA BINDING PROTEIN"/>
    <property type="match status" value="1"/>
</dbReference>
<keyword evidence="1" id="KW-0677">Repeat</keyword>